<dbReference type="PANTHER" id="PTHR35007">
    <property type="entry name" value="INTEGRAL MEMBRANE PROTEIN-RELATED"/>
    <property type="match status" value="1"/>
</dbReference>
<comment type="subcellular location">
    <subcellularLocation>
        <location evidence="1">Cell membrane</location>
        <topology evidence="1">Multi-pass membrane protein</topology>
    </subcellularLocation>
</comment>
<dbReference type="EMBL" id="JAFBXE010000015">
    <property type="protein sequence ID" value="MBM2414387.1"/>
    <property type="molecule type" value="Genomic_DNA"/>
</dbReference>
<organism evidence="8 10">
    <name type="scientific">Marivita cryptomonadis</name>
    <dbReference type="NCBI Taxonomy" id="505252"/>
    <lineage>
        <taxon>Bacteria</taxon>
        <taxon>Pseudomonadati</taxon>
        <taxon>Pseudomonadota</taxon>
        <taxon>Alphaproteobacteria</taxon>
        <taxon>Rhodobacterales</taxon>
        <taxon>Roseobacteraceae</taxon>
        <taxon>Marivita</taxon>
    </lineage>
</organism>
<comment type="caution">
    <text evidence="8">The sequence shown here is derived from an EMBL/GenBank/DDBJ whole genome shotgun (WGS) entry which is preliminary data.</text>
</comment>
<evidence type="ECO:0000313" key="9">
    <source>
        <dbReference type="EMBL" id="MBM2419058.1"/>
    </source>
</evidence>
<keyword evidence="4 6" id="KW-1133">Transmembrane helix</keyword>
<evidence type="ECO:0000313" key="8">
    <source>
        <dbReference type="EMBL" id="MBM2414387.1"/>
    </source>
</evidence>
<dbReference type="AlphaFoldDB" id="A0A9Q2S6R1"/>
<keyword evidence="3 6" id="KW-0812">Transmembrane</keyword>
<evidence type="ECO:0000259" key="7">
    <source>
        <dbReference type="Pfam" id="PF00482"/>
    </source>
</evidence>
<dbReference type="PANTHER" id="PTHR35007:SF2">
    <property type="entry name" value="PILUS ASSEMBLE PROTEIN"/>
    <property type="match status" value="1"/>
</dbReference>
<dbReference type="GeneID" id="62642234"/>
<dbReference type="OrthoDB" id="9810662at2"/>
<sequence>MTAASNMQMWFGGLSVINLGVALAVAMAIAVVTLTLSARPRLDHKARAISQKNTVTKPVDILLRHPVQWLAAQAVFVELRRSVIDWISEHAILGEAELLRLRQAGLRNRRATIIYFEGMRIVLALAAAVVSHEVAAGFGILDRNPLFGYGLILFASVVCLFLPSLYLHVRTRRRRREFEMYWDDAIGLLIICLDAGLSIEVALRRIARELAPTAHVLAEELIITVTDLALLSERRHAYLNLSQRMDLPSVKSVVIALIQAEKQGASIANSLRVISSSSRQVRIANAEEKAAALGPKMTVPMIVFFLPVIFVVIIAPIFLSSEF</sequence>
<dbReference type="EMBL" id="JAFBXF010000015">
    <property type="protein sequence ID" value="MBM2419058.1"/>
    <property type="molecule type" value="Genomic_DNA"/>
</dbReference>
<reference evidence="8 11" key="1">
    <citation type="submission" date="2021-01" db="EMBL/GenBank/DDBJ databases">
        <title>Diatom-associated Roseobacters Show Island Model of Population Structure.</title>
        <authorList>
            <person name="Qu L."/>
            <person name="Feng X."/>
            <person name="Chen Y."/>
            <person name="Li L."/>
            <person name="Wang X."/>
            <person name="Hu Z."/>
            <person name="Wang H."/>
            <person name="Luo H."/>
        </authorList>
    </citation>
    <scope>NUCLEOTIDE SEQUENCE</scope>
    <source>
        <strain evidence="9 11">CC28-63</strain>
        <strain evidence="8">CC28-69</strain>
    </source>
</reference>
<evidence type="ECO:0000256" key="4">
    <source>
        <dbReference type="ARBA" id="ARBA00022989"/>
    </source>
</evidence>
<protein>
    <submittedName>
        <fullName evidence="8">Type II secretion system F family protein</fullName>
    </submittedName>
</protein>
<accession>A0A9Q2S6R1</accession>
<dbReference type="Pfam" id="PF00482">
    <property type="entry name" value="T2SSF"/>
    <property type="match status" value="1"/>
</dbReference>
<dbReference type="GO" id="GO:0005886">
    <property type="term" value="C:plasma membrane"/>
    <property type="evidence" value="ECO:0007669"/>
    <property type="project" value="UniProtKB-SubCell"/>
</dbReference>
<feature type="transmembrane region" description="Helical" evidence="6">
    <location>
        <begin position="16"/>
        <end position="37"/>
    </location>
</feature>
<evidence type="ECO:0000256" key="3">
    <source>
        <dbReference type="ARBA" id="ARBA00022692"/>
    </source>
</evidence>
<feature type="transmembrane region" description="Helical" evidence="6">
    <location>
        <begin position="146"/>
        <end position="167"/>
    </location>
</feature>
<keyword evidence="11" id="KW-1185">Reference proteome</keyword>
<evidence type="ECO:0000256" key="1">
    <source>
        <dbReference type="ARBA" id="ARBA00004651"/>
    </source>
</evidence>
<dbReference type="Proteomes" id="UP000755667">
    <property type="component" value="Unassembled WGS sequence"/>
</dbReference>
<feature type="transmembrane region" description="Helical" evidence="6">
    <location>
        <begin position="119"/>
        <end position="140"/>
    </location>
</feature>
<dbReference type="RefSeq" id="WP_085631602.1">
    <property type="nucleotide sequence ID" value="NZ_JAFBWU010000015.1"/>
</dbReference>
<name>A0A9Q2S6R1_9RHOB</name>
<keyword evidence="2" id="KW-1003">Cell membrane</keyword>
<evidence type="ECO:0000313" key="11">
    <source>
        <dbReference type="Proteomes" id="UP000809440"/>
    </source>
</evidence>
<proteinExistence type="predicted"/>
<gene>
    <name evidence="8" type="ORF">JQX41_18870</name>
    <name evidence="9" type="ORF">JQX48_18890</name>
</gene>
<dbReference type="InterPro" id="IPR018076">
    <property type="entry name" value="T2SS_GspF_dom"/>
</dbReference>
<evidence type="ECO:0000256" key="6">
    <source>
        <dbReference type="SAM" id="Phobius"/>
    </source>
</evidence>
<feature type="transmembrane region" description="Helical" evidence="6">
    <location>
        <begin position="299"/>
        <end position="319"/>
    </location>
</feature>
<evidence type="ECO:0000256" key="2">
    <source>
        <dbReference type="ARBA" id="ARBA00022475"/>
    </source>
</evidence>
<dbReference type="Proteomes" id="UP000809440">
    <property type="component" value="Unassembled WGS sequence"/>
</dbReference>
<feature type="domain" description="Type II secretion system protein GspF" evidence="7">
    <location>
        <begin position="187"/>
        <end position="314"/>
    </location>
</feature>
<evidence type="ECO:0000313" key="10">
    <source>
        <dbReference type="Proteomes" id="UP000755667"/>
    </source>
</evidence>
<keyword evidence="5 6" id="KW-0472">Membrane</keyword>
<evidence type="ECO:0000256" key="5">
    <source>
        <dbReference type="ARBA" id="ARBA00023136"/>
    </source>
</evidence>